<name>A0A379DCN2_9FIRM</name>
<dbReference type="EMBL" id="UGTH01000001">
    <property type="protein sequence ID" value="SUB75657.1"/>
    <property type="molecule type" value="Genomic_DNA"/>
</dbReference>
<sequence length="206" mass="23998">MSKFTGYEVIDYLYGYITKNYNGAVLLQEKSLDLKDFLQSEFKKSNKNCSIVSITRVLSYYDKIFGDLSEQEIFDQIFTIAQSYGFDETVGTLPTKIDDIMKDYFRYYGIKVKAKGKYFSNFYNPVKSEIDAGRPLLMNIAFGEYHNHTVTISGYKIFRYKGMNIKFIEVFDGWRKNKTYIDYNIFSHSLLSTGLCSYNTLAILKN</sequence>
<evidence type="ECO:0000313" key="3">
    <source>
        <dbReference type="Proteomes" id="UP000254777"/>
    </source>
</evidence>
<dbReference type="InterPro" id="IPR044934">
    <property type="entry name" value="Streptopain_sf"/>
</dbReference>
<evidence type="ECO:0000259" key="1">
    <source>
        <dbReference type="Pfam" id="PF13529"/>
    </source>
</evidence>
<evidence type="ECO:0000313" key="2">
    <source>
        <dbReference type="EMBL" id="SUB75657.1"/>
    </source>
</evidence>
<accession>A0A379DCN2</accession>
<dbReference type="RefSeq" id="WP_172463325.1">
    <property type="nucleotide sequence ID" value="NZ_UGTH01000001.1"/>
</dbReference>
<dbReference type="Pfam" id="PF13529">
    <property type="entry name" value="Peptidase_C39_2"/>
    <property type="match status" value="1"/>
</dbReference>
<reference evidence="2 3" key="1">
    <citation type="submission" date="2018-06" db="EMBL/GenBank/DDBJ databases">
        <authorList>
            <consortium name="Pathogen Informatics"/>
            <person name="Doyle S."/>
        </authorList>
    </citation>
    <scope>NUCLEOTIDE SEQUENCE [LARGE SCALE GENOMIC DNA]</scope>
    <source>
        <strain evidence="2 3">NCTC11088</strain>
    </source>
</reference>
<protein>
    <recommendedName>
        <fullName evidence="1">Peptidase C39-like domain-containing protein</fullName>
    </recommendedName>
</protein>
<organism evidence="2 3">
    <name type="scientific">Peptoniphilus indolicus</name>
    <dbReference type="NCBI Taxonomy" id="33030"/>
    <lineage>
        <taxon>Bacteria</taxon>
        <taxon>Bacillati</taxon>
        <taxon>Bacillota</taxon>
        <taxon>Tissierellia</taxon>
        <taxon>Tissierellales</taxon>
        <taxon>Peptoniphilaceae</taxon>
        <taxon>Peptoniphilus</taxon>
    </lineage>
</organism>
<dbReference type="AlphaFoldDB" id="A0A379DCN2"/>
<dbReference type="InterPro" id="IPR039564">
    <property type="entry name" value="Peptidase_C39-like"/>
</dbReference>
<gene>
    <name evidence="2" type="ORF">NCTC11088_01455</name>
</gene>
<feature type="domain" description="Peptidase C39-like" evidence="1">
    <location>
        <begin position="44"/>
        <end position="156"/>
    </location>
</feature>
<dbReference type="Gene3D" id="3.90.70.50">
    <property type="entry name" value="Peptidase C10, streptopain"/>
    <property type="match status" value="1"/>
</dbReference>
<dbReference type="Proteomes" id="UP000254777">
    <property type="component" value="Unassembled WGS sequence"/>
</dbReference>
<proteinExistence type="predicted"/>